<accession>A0A844HN11</accession>
<dbReference type="AlphaFoldDB" id="A0A844HN11"/>
<evidence type="ECO:0000313" key="1">
    <source>
        <dbReference type="EMBL" id="MTH60428.1"/>
    </source>
</evidence>
<protein>
    <submittedName>
        <fullName evidence="1">Uncharacterized protein</fullName>
    </submittedName>
</protein>
<dbReference type="OrthoDB" id="7755204at2"/>
<sequence>MQMNLDFCFMDDARIVAVAGWTTQPRPHLRLHVDDKVLTPIAVTRHVRRDLRSNEPMGLVALFDLSQLSGGSGFEKASIHLADGYDFTEIHHPRLIEDASHLVEVGVDEVFFALLRLIAQRRLVLSDERLGRDICARLRVAPSAARETEKHVLAIDRCQMTASGQGAVIGWFLPANASAEPLCALAIEDETIVPVDLLPGSMARADLSAYAPRYRFSGHDGYCGGWRFPSPPSGAARLLLMVPGEDFLPGVLVPIETVPAADLAQHVTLATLGIDDISDRDRLRRAMLPHMLSMPRPTETEDDKPGDGETLLILDHDLADGDLRDVLRRIGPHLPGRLSLQLLRPRLTGVLQNAINGAAREISAGLDLQEVSLNIARPEVMPDRVVFARSSVLFQFDLKPIFAREPVCARVTLLDPIGTVLATRTAQAERFARDLLPFALSMPAAQFFAQLGQVPECFLTEEARLRLLAEALVLQGAAELSRADIYRYFEGKSGPHCENFVDGRDWHAFDAHSRQLIEEASA</sequence>
<name>A0A844HN11_9RHOB</name>
<dbReference type="Proteomes" id="UP000449846">
    <property type="component" value="Unassembled WGS sequence"/>
</dbReference>
<keyword evidence="2" id="KW-1185">Reference proteome</keyword>
<proteinExistence type="predicted"/>
<comment type="caution">
    <text evidence="1">The sequence shown here is derived from an EMBL/GenBank/DDBJ whole genome shotgun (WGS) entry which is preliminary data.</text>
</comment>
<organism evidence="1 2">
    <name type="scientific">Paracoccus litorisediminis</name>
    <dbReference type="NCBI Taxonomy" id="2006130"/>
    <lineage>
        <taxon>Bacteria</taxon>
        <taxon>Pseudomonadati</taxon>
        <taxon>Pseudomonadota</taxon>
        <taxon>Alphaproteobacteria</taxon>
        <taxon>Rhodobacterales</taxon>
        <taxon>Paracoccaceae</taxon>
        <taxon>Paracoccus</taxon>
    </lineage>
</organism>
<dbReference type="RefSeq" id="WP_155040368.1">
    <property type="nucleotide sequence ID" value="NZ_JBHGCD010000015.1"/>
</dbReference>
<evidence type="ECO:0000313" key="2">
    <source>
        <dbReference type="Proteomes" id="UP000449846"/>
    </source>
</evidence>
<gene>
    <name evidence="1" type="ORF">GL300_14520</name>
</gene>
<dbReference type="EMBL" id="WMIG01000007">
    <property type="protein sequence ID" value="MTH60428.1"/>
    <property type="molecule type" value="Genomic_DNA"/>
</dbReference>
<reference evidence="1 2" key="1">
    <citation type="submission" date="2019-11" db="EMBL/GenBank/DDBJ databases">
        <authorList>
            <person name="Dong K."/>
        </authorList>
    </citation>
    <scope>NUCLEOTIDE SEQUENCE [LARGE SCALE GENOMIC DNA]</scope>
    <source>
        <strain evidence="1 2">NBRC 112902</strain>
    </source>
</reference>